<dbReference type="CDD" id="cd01528">
    <property type="entry name" value="RHOD_2"/>
    <property type="match status" value="1"/>
</dbReference>
<dbReference type="PANTHER" id="PTHR43629:SF2">
    <property type="entry name" value="RHODANESE-LIKE_PPIC DOMAIN-CONTAINING PROTEIN 12, CHLOROPLASTIC"/>
    <property type="match status" value="1"/>
</dbReference>
<dbReference type="STRING" id="224013.ACX27_13015"/>
<dbReference type="Proteomes" id="UP000062645">
    <property type="component" value="Chromosome"/>
</dbReference>
<organism evidence="2 3">
    <name type="scientific">Nostoc piscinale CENA21</name>
    <dbReference type="NCBI Taxonomy" id="224013"/>
    <lineage>
        <taxon>Bacteria</taxon>
        <taxon>Bacillati</taxon>
        <taxon>Cyanobacteriota</taxon>
        <taxon>Cyanophyceae</taxon>
        <taxon>Nostocales</taxon>
        <taxon>Nostocaceae</taxon>
        <taxon>Nostoc</taxon>
    </lineage>
</organism>
<dbReference type="PANTHER" id="PTHR43629">
    <property type="entry name" value="PEPTIDYL-PROLYL CIS-TRANS ISOMERASE"/>
    <property type="match status" value="1"/>
</dbReference>
<protein>
    <submittedName>
        <fullName evidence="2">Rhodanese-related sulfurtransferase</fullName>
    </submittedName>
</protein>
<dbReference type="Pfam" id="PF00581">
    <property type="entry name" value="Rhodanese"/>
    <property type="match status" value="1"/>
</dbReference>
<reference evidence="2 3" key="2">
    <citation type="journal article" date="2016" name="Genome Announc.">
        <title>Draft Genome Sequence of the N2-Fixing Cyanobacterium Nostoc piscinale CENA21, Isolated from the Brazilian Amazon Floodplain.</title>
        <authorList>
            <person name="Leao T."/>
            <person name="Guimaraes P.I."/>
            <person name="de Melo A.G."/>
            <person name="Ramos R.T."/>
            <person name="Leao P.N."/>
            <person name="Silva A."/>
            <person name="Fiore M.F."/>
            <person name="Schneider M.P."/>
        </authorList>
    </citation>
    <scope>NUCLEOTIDE SEQUENCE [LARGE SCALE GENOMIC DNA]</scope>
    <source>
        <strain evidence="2 3">CENA21</strain>
    </source>
</reference>
<dbReference type="OrthoDB" id="9800872at2"/>
<keyword evidence="2" id="KW-0808">Transferase</keyword>
<dbReference type="EMBL" id="CP012036">
    <property type="protein sequence ID" value="ALF56375.1"/>
    <property type="molecule type" value="Genomic_DNA"/>
</dbReference>
<evidence type="ECO:0000313" key="2">
    <source>
        <dbReference type="EMBL" id="ALF56375.1"/>
    </source>
</evidence>
<sequence>MTDKSFGQPMMQISVEELAERLATSDANIQLVDVREPQELAIASLPGFVNLPLSEYADWNEKIFTMLNPEAETLVLCHHGVRSAQMCQWLIAQGFTNVKNITGGIAAYSQLVDPAIPQY</sequence>
<dbReference type="RefSeq" id="WP_062298321.1">
    <property type="nucleotide sequence ID" value="NZ_CP012036.1"/>
</dbReference>
<dbReference type="KEGG" id="npz:ACX27_13015"/>
<dbReference type="PATRIC" id="fig|224013.5.peg.3152"/>
<dbReference type="PROSITE" id="PS50206">
    <property type="entry name" value="RHODANESE_3"/>
    <property type="match status" value="1"/>
</dbReference>
<keyword evidence="3" id="KW-1185">Reference proteome</keyword>
<dbReference type="AlphaFoldDB" id="A0A0M5MNL8"/>
<dbReference type="InterPro" id="IPR052204">
    <property type="entry name" value="PpiC/parvulin_rotamase"/>
</dbReference>
<evidence type="ECO:0000313" key="3">
    <source>
        <dbReference type="Proteomes" id="UP000062645"/>
    </source>
</evidence>
<dbReference type="Gene3D" id="3.40.250.10">
    <property type="entry name" value="Rhodanese-like domain"/>
    <property type="match status" value="1"/>
</dbReference>
<dbReference type="GO" id="GO:0016740">
    <property type="term" value="F:transferase activity"/>
    <property type="evidence" value="ECO:0007669"/>
    <property type="project" value="UniProtKB-KW"/>
</dbReference>
<gene>
    <name evidence="2" type="ORF">ACX27_13015</name>
</gene>
<name>A0A0M5MNL8_9NOSO</name>
<dbReference type="SMART" id="SM00450">
    <property type="entry name" value="RHOD"/>
    <property type="match status" value="1"/>
</dbReference>
<dbReference type="SUPFAM" id="SSF52821">
    <property type="entry name" value="Rhodanese/Cell cycle control phosphatase"/>
    <property type="match status" value="1"/>
</dbReference>
<reference evidence="3" key="1">
    <citation type="submission" date="2015-07" db="EMBL/GenBank/DDBJ databases">
        <title>Genome Of Nitrogen-Fixing Cyanobacterium Nostoc piscinale CENA21 From Solimoes/Amazon River Floodplain Sediments And Comparative Genomics To Uncover Biosynthetic Natural Products Potential.</title>
        <authorList>
            <person name="Leao T.F."/>
            <person name="Leao P.N."/>
            <person name="Guimaraes P.I."/>
            <person name="de Melo A.G.C."/>
            <person name="Ramos R.T.J."/>
            <person name="Silva A."/>
            <person name="Fiore M.F."/>
            <person name="Schneider M.P.C."/>
        </authorList>
    </citation>
    <scope>NUCLEOTIDE SEQUENCE [LARGE SCALE GENOMIC DNA]</scope>
    <source>
        <strain evidence="3">CENA21</strain>
    </source>
</reference>
<evidence type="ECO:0000259" key="1">
    <source>
        <dbReference type="PROSITE" id="PS50206"/>
    </source>
</evidence>
<accession>A0A0M5MNL8</accession>
<proteinExistence type="predicted"/>
<feature type="domain" description="Rhodanese" evidence="1">
    <location>
        <begin position="25"/>
        <end position="117"/>
    </location>
</feature>
<dbReference type="InterPro" id="IPR001763">
    <property type="entry name" value="Rhodanese-like_dom"/>
</dbReference>
<dbReference type="InterPro" id="IPR036873">
    <property type="entry name" value="Rhodanese-like_dom_sf"/>
</dbReference>